<accession>A0A811REF2</accession>
<proteinExistence type="predicted"/>
<dbReference type="OrthoDB" id="10392243at2759"/>
<dbReference type="Proteomes" id="UP000604825">
    <property type="component" value="Unassembled WGS sequence"/>
</dbReference>
<organism evidence="1 2">
    <name type="scientific">Miscanthus lutarioriparius</name>
    <dbReference type="NCBI Taxonomy" id="422564"/>
    <lineage>
        <taxon>Eukaryota</taxon>
        <taxon>Viridiplantae</taxon>
        <taxon>Streptophyta</taxon>
        <taxon>Embryophyta</taxon>
        <taxon>Tracheophyta</taxon>
        <taxon>Spermatophyta</taxon>
        <taxon>Magnoliopsida</taxon>
        <taxon>Liliopsida</taxon>
        <taxon>Poales</taxon>
        <taxon>Poaceae</taxon>
        <taxon>PACMAD clade</taxon>
        <taxon>Panicoideae</taxon>
        <taxon>Andropogonodae</taxon>
        <taxon>Andropogoneae</taxon>
        <taxon>Saccharinae</taxon>
        <taxon>Miscanthus</taxon>
    </lineage>
</organism>
<dbReference type="AlphaFoldDB" id="A0A811REF2"/>
<gene>
    <name evidence="1" type="ORF">NCGR_LOCUS51635</name>
</gene>
<reference evidence="1" key="1">
    <citation type="submission" date="2020-10" db="EMBL/GenBank/DDBJ databases">
        <authorList>
            <person name="Han B."/>
            <person name="Lu T."/>
            <person name="Zhao Q."/>
            <person name="Huang X."/>
            <person name="Zhao Y."/>
        </authorList>
    </citation>
    <scope>NUCLEOTIDE SEQUENCE</scope>
</reference>
<name>A0A811REF2_9POAL</name>
<comment type="caution">
    <text evidence="1">The sequence shown here is derived from an EMBL/GenBank/DDBJ whole genome shotgun (WGS) entry which is preliminary data.</text>
</comment>
<evidence type="ECO:0000313" key="1">
    <source>
        <dbReference type="EMBL" id="CAD6268330.1"/>
    </source>
</evidence>
<dbReference type="EMBL" id="CAJGYO010000014">
    <property type="protein sequence ID" value="CAD6268330.1"/>
    <property type="molecule type" value="Genomic_DNA"/>
</dbReference>
<protein>
    <submittedName>
        <fullName evidence="1">Uncharacterized protein</fullName>
    </submittedName>
</protein>
<sequence length="82" mass="9023">MSYNTLEDTFKNRLLQQESIHEDGSITCPSIELGGYSDTMLNLIYTSPFSRSKELSSECELNVVGYHSGVKDAHAHGSSVPV</sequence>
<evidence type="ECO:0000313" key="2">
    <source>
        <dbReference type="Proteomes" id="UP000604825"/>
    </source>
</evidence>
<keyword evidence="2" id="KW-1185">Reference proteome</keyword>